<evidence type="ECO:0000259" key="2">
    <source>
        <dbReference type="Pfam" id="PF18942"/>
    </source>
</evidence>
<proteinExistence type="predicted"/>
<dbReference type="InterPro" id="IPR043744">
    <property type="entry name" value="DUF5689"/>
</dbReference>
<gene>
    <name evidence="3" type="ORF">HPS56_03230</name>
</gene>
<name>A0ABX2AJQ1_9BACT</name>
<evidence type="ECO:0000256" key="1">
    <source>
        <dbReference type="SAM" id="SignalP"/>
    </source>
</evidence>
<sequence>MNKKIFSIMAIAMAAFTFTACDDVPEPYGIPGGGGNTGGDNTGGEPIAYIYNETVGNDASASDKPFVDVYTGWVRNGSGASNVTYSGTNASVRSSGISSTGAYDNASGPNVIFFGKSANFVINKIALTSEQTKLRLTFGASSSLRNESDGSYDNNFDASKFTVSLSADGTTWCPVTYTKNDGDQNHPYWIYATSDFTLKQATGELYIKFEAGISSAIRLDDISLTTGEGGQEIDLGEGGTVVPPAGDATPITIAEIKGMMSSEGTVIDATTNRYFEGVVQNDTENGNYTTNNLFVAMENATEPGQGVVLYGSQVEPKTLGLKTGDKVKVTLIAGKAKALDYKGMYEITGAKDDTWCNVEKIGTATVNPLTISAADLANLAAYQGMTVMVNNATTTENNKWGAGTHTFTTGGTNFTVYANQGCTFTNNTIDNTKTGSITGIATLYNGAAQIVPRSNDDVKDFSVEGTEDPEPPVTGDGMTADIIIKNKIGDVELGTNSYPGMDVSNPSTWYTWSYDNITYKGAKICIADGKNGTGIQMQGSDSDEKKQGFIFNQTAFGSDIQSVTIIFTPVATTKYDPSYSFYAGNAAHPTENAFTAKSTSKVEGNSKVYTETFDLSSGNYKYFTIANNKVGALYISQIIVTLK</sequence>
<organism evidence="3 4">
    <name type="scientific">Xylanibacter muris</name>
    <dbReference type="NCBI Taxonomy" id="2736290"/>
    <lineage>
        <taxon>Bacteria</taxon>
        <taxon>Pseudomonadati</taxon>
        <taxon>Bacteroidota</taxon>
        <taxon>Bacteroidia</taxon>
        <taxon>Bacteroidales</taxon>
        <taxon>Prevotellaceae</taxon>
        <taxon>Xylanibacter</taxon>
    </lineage>
</organism>
<evidence type="ECO:0000313" key="3">
    <source>
        <dbReference type="EMBL" id="NPD91371.1"/>
    </source>
</evidence>
<keyword evidence="1" id="KW-0732">Signal</keyword>
<comment type="caution">
    <text evidence="3">The sequence shown here is derived from an EMBL/GenBank/DDBJ whole genome shotgun (WGS) entry which is preliminary data.</text>
</comment>
<accession>A0ABX2AJQ1</accession>
<reference evidence="3 4" key="1">
    <citation type="submission" date="2020-05" db="EMBL/GenBank/DDBJ databases">
        <title>Distinct polysaccharide utilization as determinants for interspecies competition between intestinal Prevotella spp.</title>
        <authorList>
            <person name="Galvez E.J.C."/>
            <person name="Iljazovic A."/>
            <person name="Strowig T."/>
        </authorList>
    </citation>
    <scope>NUCLEOTIDE SEQUENCE [LARGE SCALE GENOMIC DNA]</scope>
    <source>
        <strain evidence="3 4">PMUR</strain>
    </source>
</reference>
<keyword evidence="4" id="KW-1185">Reference proteome</keyword>
<evidence type="ECO:0000313" key="4">
    <source>
        <dbReference type="Proteomes" id="UP000714420"/>
    </source>
</evidence>
<dbReference type="PROSITE" id="PS51257">
    <property type="entry name" value="PROKAR_LIPOPROTEIN"/>
    <property type="match status" value="1"/>
</dbReference>
<dbReference type="Proteomes" id="UP000714420">
    <property type="component" value="Unassembled WGS sequence"/>
</dbReference>
<feature type="signal peptide" evidence="1">
    <location>
        <begin position="1"/>
        <end position="22"/>
    </location>
</feature>
<feature type="chain" id="PRO_5046954619" description="DUF5689 domain-containing protein" evidence="1">
    <location>
        <begin position="23"/>
        <end position="643"/>
    </location>
</feature>
<feature type="domain" description="DUF5689" evidence="2">
    <location>
        <begin position="249"/>
        <end position="458"/>
    </location>
</feature>
<protein>
    <recommendedName>
        <fullName evidence="2">DUF5689 domain-containing protein</fullName>
    </recommendedName>
</protein>
<dbReference type="Pfam" id="PF18942">
    <property type="entry name" value="DUF5689"/>
    <property type="match status" value="1"/>
</dbReference>
<dbReference type="EMBL" id="JABKKF010000002">
    <property type="protein sequence ID" value="NPD91371.1"/>
    <property type="molecule type" value="Genomic_DNA"/>
</dbReference>
<dbReference type="RefSeq" id="WP_172273744.1">
    <property type="nucleotide sequence ID" value="NZ_CASGMU010000002.1"/>
</dbReference>